<dbReference type="CDD" id="cd04301">
    <property type="entry name" value="NAT_SF"/>
    <property type="match status" value="1"/>
</dbReference>
<dbReference type="PANTHER" id="PTHR43420:SF12">
    <property type="entry name" value="N-ACETYLTRANSFERASE DOMAIN-CONTAINING PROTEIN"/>
    <property type="match status" value="1"/>
</dbReference>
<dbReference type="GeneID" id="19181085"/>
<accession>W9VTK5</accession>
<dbReference type="PROSITE" id="PS51186">
    <property type="entry name" value="GNAT"/>
    <property type="match status" value="1"/>
</dbReference>
<dbReference type="Proteomes" id="UP000019473">
    <property type="component" value="Unassembled WGS sequence"/>
</dbReference>
<dbReference type="HOGENOM" id="CLU_013985_6_2_1"/>
<organism evidence="4 5">
    <name type="scientific">Cladophialophora yegresii CBS 114405</name>
    <dbReference type="NCBI Taxonomy" id="1182544"/>
    <lineage>
        <taxon>Eukaryota</taxon>
        <taxon>Fungi</taxon>
        <taxon>Dikarya</taxon>
        <taxon>Ascomycota</taxon>
        <taxon>Pezizomycotina</taxon>
        <taxon>Eurotiomycetes</taxon>
        <taxon>Chaetothyriomycetidae</taxon>
        <taxon>Chaetothyriales</taxon>
        <taxon>Herpotrichiellaceae</taxon>
        <taxon>Cladophialophora</taxon>
    </lineage>
</organism>
<reference evidence="4 5" key="1">
    <citation type="submission" date="2013-03" db="EMBL/GenBank/DDBJ databases">
        <title>The Genome Sequence of Cladophialophora yegresii CBS 114405.</title>
        <authorList>
            <consortium name="The Broad Institute Genomics Platform"/>
            <person name="Cuomo C."/>
            <person name="de Hoog S."/>
            <person name="Gorbushina A."/>
            <person name="Walker B."/>
            <person name="Young S.K."/>
            <person name="Zeng Q."/>
            <person name="Gargeya S."/>
            <person name="Fitzgerald M."/>
            <person name="Haas B."/>
            <person name="Abouelleil A."/>
            <person name="Allen A.W."/>
            <person name="Alvarado L."/>
            <person name="Arachchi H.M."/>
            <person name="Berlin A.M."/>
            <person name="Chapman S.B."/>
            <person name="Gainer-Dewar J."/>
            <person name="Goldberg J."/>
            <person name="Griggs A."/>
            <person name="Gujja S."/>
            <person name="Hansen M."/>
            <person name="Howarth C."/>
            <person name="Imamovic A."/>
            <person name="Ireland A."/>
            <person name="Larimer J."/>
            <person name="McCowan C."/>
            <person name="Murphy C."/>
            <person name="Pearson M."/>
            <person name="Poon T.W."/>
            <person name="Priest M."/>
            <person name="Roberts A."/>
            <person name="Saif S."/>
            <person name="Shea T."/>
            <person name="Sisk P."/>
            <person name="Sykes S."/>
            <person name="Wortman J."/>
            <person name="Nusbaum C."/>
            <person name="Birren B."/>
        </authorList>
    </citation>
    <scope>NUCLEOTIDE SEQUENCE [LARGE SCALE GENOMIC DNA]</scope>
    <source>
        <strain evidence="4 5">CBS 114405</strain>
    </source>
</reference>
<dbReference type="GO" id="GO:0016747">
    <property type="term" value="F:acyltransferase activity, transferring groups other than amino-acyl groups"/>
    <property type="evidence" value="ECO:0007669"/>
    <property type="project" value="InterPro"/>
</dbReference>
<name>W9VTK5_9EURO</name>
<protein>
    <recommendedName>
        <fullName evidence="3">N-acetyltransferase domain-containing protein</fullName>
    </recommendedName>
</protein>
<keyword evidence="1" id="KW-0808">Transferase</keyword>
<sequence length="205" mass="23577">MGSFSIDVLPNPAHDHDTLLEYSARLKRLRLRALKGDANSFVSKYEHEADQPQDFWLNRLKADRVVHLILTRENEAKPNETFLQKEWVGFVVISVVRNDESSDKATDNLSADEWNMAAVYIEPEVRGQGLGKRLVRATIDYIKGHISTEDNKAAYCLTSVRHGNDNALELYQRLGFRIVNLNEHMEKDGKEYFMTDLRIDIQGEN</sequence>
<dbReference type="Pfam" id="PF00583">
    <property type="entry name" value="Acetyltransf_1"/>
    <property type="match status" value="1"/>
</dbReference>
<keyword evidence="5" id="KW-1185">Reference proteome</keyword>
<keyword evidence="2" id="KW-0012">Acyltransferase</keyword>
<comment type="caution">
    <text evidence="4">The sequence shown here is derived from an EMBL/GenBank/DDBJ whole genome shotgun (WGS) entry which is preliminary data.</text>
</comment>
<dbReference type="AlphaFoldDB" id="W9VTK5"/>
<dbReference type="OrthoDB" id="41532at2759"/>
<dbReference type="EMBL" id="AMGW01000004">
    <property type="protein sequence ID" value="EXJ59077.1"/>
    <property type="molecule type" value="Genomic_DNA"/>
</dbReference>
<dbReference type="SUPFAM" id="SSF55729">
    <property type="entry name" value="Acyl-CoA N-acyltransferases (Nat)"/>
    <property type="match status" value="1"/>
</dbReference>
<evidence type="ECO:0000259" key="3">
    <source>
        <dbReference type="PROSITE" id="PS51186"/>
    </source>
</evidence>
<evidence type="ECO:0000256" key="2">
    <source>
        <dbReference type="ARBA" id="ARBA00023315"/>
    </source>
</evidence>
<dbReference type="VEuPathDB" id="FungiDB:A1O7_06508"/>
<dbReference type="eggNOG" id="ENOG502SGYQ">
    <property type="taxonomic scope" value="Eukaryota"/>
</dbReference>
<proteinExistence type="predicted"/>
<dbReference type="PANTHER" id="PTHR43420">
    <property type="entry name" value="ACETYLTRANSFERASE"/>
    <property type="match status" value="1"/>
</dbReference>
<feature type="domain" description="N-acetyltransferase" evidence="3">
    <location>
        <begin position="29"/>
        <end position="199"/>
    </location>
</feature>
<dbReference type="InterPro" id="IPR016181">
    <property type="entry name" value="Acyl_CoA_acyltransferase"/>
</dbReference>
<evidence type="ECO:0000313" key="4">
    <source>
        <dbReference type="EMBL" id="EXJ59077.1"/>
    </source>
</evidence>
<gene>
    <name evidence="4" type="ORF">A1O7_06508</name>
</gene>
<dbReference type="InterPro" id="IPR000182">
    <property type="entry name" value="GNAT_dom"/>
</dbReference>
<dbReference type="RefSeq" id="XP_007758700.1">
    <property type="nucleotide sequence ID" value="XM_007760510.1"/>
</dbReference>
<evidence type="ECO:0000256" key="1">
    <source>
        <dbReference type="ARBA" id="ARBA00022679"/>
    </source>
</evidence>
<evidence type="ECO:0000313" key="5">
    <source>
        <dbReference type="Proteomes" id="UP000019473"/>
    </source>
</evidence>
<dbReference type="Gene3D" id="3.40.630.30">
    <property type="match status" value="1"/>
</dbReference>
<dbReference type="InterPro" id="IPR050680">
    <property type="entry name" value="YpeA/RimI_acetyltransf"/>
</dbReference>